<keyword evidence="6 7" id="KW-0472">Membrane</keyword>
<evidence type="ECO:0000256" key="3">
    <source>
        <dbReference type="ARBA" id="ARBA00022692"/>
    </source>
</evidence>
<dbReference type="PROSITE" id="PS50850">
    <property type="entry name" value="MFS"/>
    <property type="match status" value="1"/>
</dbReference>
<feature type="transmembrane region" description="Helical" evidence="7">
    <location>
        <begin position="23"/>
        <end position="47"/>
    </location>
</feature>
<accession>A0A158HK70</accession>
<evidence type="ECO:0000313" key="9">
    <source>
        <dbReference type="EMBL" id="SAL44361.1"/>
    </source>
</evidence>
<feature type="transmembrane region" description="Helical" evidence="7">
    <location>
        <begin position="84"/>
        <end position="104"/>
    </location>
</feature>
<feature type="transmembrane region" description="Helical" evidence="7">
    <location>
        <begin position="174"/>
        <end position="194"/>
    </location>
</feature>
<organism evidence="9 10">
    <name type="scientific">Caballeronia udeis</name>
    <dbReference type="NCBI Taxonomy" id="1232866"/>
    <lineage>
        <taxon>Bacteria</taxon>
        <taxon>Pseudomonadati</taxon>
        <taxon>Pseudomonadota</taxon>
        <taxon>Betaproteobacteria</taxon>
        <taxon>Burkholderiales</taxon>
        <taxon>Burkholderiaceae</taxon>
        <taxon>Caballeronia</taxon>
    </lineage>
</organism>
<dbReference type="InterPro" id="IPR020846">
    <property type="entry name" value="MFS_dom"/>
</dbReference>
<feature type="transmembrane region" description="Helical" evidence="7">
    <location>
        <begin position="291"/>
        <end position="313"/>
    </location>
</feature>
<dbReference type="Gene3D" id="1.20.1250.20">
    <property type="entry name" value="MFS general substrate transporter like domains"/>
    <property type="match status" value="2"/>
</dbReference>
<dbReference type="OrthoDB" id="9771451at2"/>
<dbReference type="EMBL" id="FCOK02000031">
    <property type="protein sequence ID" value="SAL44361.1"/>
    <property type="molecule type" value="Genomic_DNA"/>
</dbReference>
<dbReference type="AlphaFoldDB" id="A0A158HK70"/>
<feature type="domain" description="Major facilitator superfamily (MFS) profile" evidence="8">
    <location>
        <begin position="1"/>
        <end position="419"/>
    </location>
</feature>
<protein>
    <submittedName>
        <fullName evidence="9">Nitrite extrusion protein</fullName>
    </submittedName>
</protein>
<feature type="transmembrane region" description="Helical" evidence="7">
    <location>
        <begin position="59"/>
        <end position="77"/>
    </location>
</feature>
<keyword evidence="5" id="KW-0534">Nitrate assimilation</keyword>
<dbReference type="RefSeq" id="WP_062088625.1">
    <property type="nucleotide sequence ID" value="NZ_FCOK02000031.1"/>
</dbReference>
<evidence type="ECO:0000256" key="6">
    <source>
        <dbReference type="ARBA" id="ARBA00023136"/>
    </source>
</evidence>
<evidence type="ECO:0000256" key="4">
    <source>
        <dbReference type="ARBA" id="ARBA00022989"/>
    </source>
</evidence>
<feature type="transmembrane region" description="Helical" evidence="7">
    <location>
        <begin position="228"/>
        <end position="247"/>
    </location>
</feature>
<feature type="transmembrane region" description="Helical" evidence="7">
    <location>
        <begin position="145"/>
        <end position="168"/>
    </location>
</feature>
<feature type="transmembrane region" description="Helical" evidence="7">
    <location>
        <begin position="259"/>
        <end position="279"/>
    </location>
</feature>
<evidence type="ECO:0000256" key="1">
    <source>
        <dbReference type="ARBA" id="ARBA00004141"/>
    </source>
</evidence>
<evidence type="ECO:0000256" key="7">
    <source>
        <dbReference type="SAM" id="Phobius"/>
    </source>
</evidence>
<feature type="transmembrane region" description="Helical" evidence="7">
    <location>
        <begin position="388"/>
        <end position="409"/>
    </location>
</feature>
<feature type="transmembrane region" description="Helical" evidence="7">
    <location>
        <begin position="356"/>
        <end position="382"/>
    </location>
</feature>
<sequence>MTAAGKFQATHDVSTADPRAWRVLWSSTFAFTICFAIWMMFAILGIPLKTQLGLSDTEFGLIAATPVLSGSLARVPLGICTDRFGGRIVFFLTMLATVIPVWMLTYATQFWQFIALGLLVGLAGASFSVGTPYVARWFPKDRQGLAMGIFGAGNAGSALTKFVAPILIVTAGTWMIVPKVYAIAMLVTAILFWMTSASNPAHRVANPPSFASQLAVMKDRRAWRYSQYCSVVFGGYVGLALWLPHYYVNHYGFHIEQAALLAACFSLPGGVLRAIGGWLSDRFGAQKTTWIVMWTVLTCFFFLSYPDSGFIVQSTRGPLAFHIALSPTVFTILMFTVGIAMAIGKASVFKFVADEYTGNIGAVSGVVGLAGGLAGFALPILFGVLADLTGVSSTCFMLLFGATAVSLIWMHFSFRPHGAEVPPRASLQSRS</sequence>
<evidence type="ECO:0000313" key="10">
    <source>
        <dbReference type="Proteomes" id="UP000054683"/>
    </source>
</evidence>
<comment type="similarity">
    <text evidence="2">Belongs to the major facilitator superfamily. Nitrate/nitrite porter (TC 2.A.1.8) family.</text>
</comment>
<evidence type="ECO:0000256" key="2">
    <source>
        <dbReference type="ARBA" id="ARBA00008432"/>
    </source>
</evidence>
<proteinExistence type="inferred from homology"/>
<evidence type="ECO:0000256" key="5">
    <source>
        <dbReference type="ARBA" id="ARBA00023063"/>
    </source>
</evidence>
<evidence type="ECO:0000259" key="8">
    <source>
        <dbReference type="PROSITE" id="PS50850"/>
    </source>
</evidence>
<comment type="subcellular location">
    <subcellularLocation>
        <location evidence="1">Membrane</location>
        <topology evidence="1">Multi-pass membrane protein</topology>
    </subcellularLocation>
</comment>
<name>A0A158HK70_9BURK</name>
<dbReference type="InterPro" id="IPR011701">
    <property type="entry name" value="MFS"/>
</dbReference>
<dbReference type="SUPFAM" id="SSF103473">
    <property type="entry name" value="MFS general substrate transporter"/>
    <property type="match status" value="1"/>
</dbReference>
<dbReference type="Proteomes" id="UP000054683">
    <property type="component" value="Unassembled WGS sequence"/>
</dbReference>
<dbReference type="CDD" id="cd17341">
    <property type="entry name" value="MFS_NRT2_like"/>
    <property type="match status" value="1"/>
</dbReference>
<dbReference type="InterPro" id="IPR044772">
    <property type="entry name" value="NO3_transporter"/>
</dbReference>
<dbReference type="InterPro" id="IPR036259">
    <property type="entry name" value="MFS_trans_sf"/>
</dbReference>
<feature type="transmembrane region" description="Helical" evidence="7">
    <location>
        <begin position="110"/>
        <end position="133"/>
    </location>
</feature>
<reference evidence="9 10" key="1">
    <citation type="submission" date="2016-01" db="EMBL/GenBank/DDBJ databases">
        <authorList>
            <person name="Oliw E.H."/>
        </authorList>
    </citation>
    <scope>NUCLEOTIDE SEQUENCE [LARGE SCALE GENOMIC DNA]</scope>
    <source>
        <strain evidence="9">LMG 27134</strain>
    </source>
</reference>
<dbReference type="GO" id="GO:0042128">
    <property type="term" value="P:nitrate assimilation"/>
    <property type="evidence" value="ECO:0007669"/>
    <property type="project" value="UniProtKB-KW"/>
</dbReference>
<feature type="transmembrane region" description="Helical" evidence="7">
    <location>
        <begin position="319"/>
        <end position="344"/>
    </location>
</feature>
<dbReference type="GO" id="GO:0015112">
    <property type="term" value="F:nitrate transmembrane transporter activity"/>
    <property type="evidence" value="ECO:0007669"/>
    <property type="project" value="InterPro"/>
</dbReference>
<dbReference type="PANTHER" id="PTHR23515">
    <property type="entry name" value="HIGH-AFFINITY NITRATE TRANSPORTER 2.3"/>
    <property type="match status" value="1"/>
</dbReference>
<dbReference type="Pfam" id="PF07690">
    <property type="entry name" value="MFS_1"/>
    <property type="match status" value="1"/>
</dbReference>
<gene>
    <name evidence="9" type="ORF">AWB69_04499</name>
</gene>
<keyword evidence="3 7" id="KW-0812">Transmembrane</keyword>
<dbReference type="GO" id="GO:0016020">
    <property type="term" value="C:membrane"/>
    <property type="evidence" value="ECO:0007669"/>
    <property type="project" value="UniProtKB-SubCell"/>
</dbReference>
<keyword evidence="4 7" id="KW-1133">Transmembrane helix</keyword>